<keyword evidence="13" id="KW-1185">Reference proteome</keyword>
<comment type="catalytic activity">
    <reaction evidence="1 11">
        <text>2-phosphoglycolate + H2O = glycolate + phosphate</text>
        <dbReference type="Rhea" id="RHEA:14369"/>
        <dbReference type="ChEBI" id="CHEBI:15377"/>
        <dbReference type="ChEBI" id="CHEBI:29805"/>
        <dbReference type="ChEBI" id="CHEBI:43474"/>
        <dbReference type="ChEBI" id="CHEBI:58033"/>
        <dbReference type="EC" id="3.1.3.18"/>
    </reaction>
</comment>
<gene>
    <name evidence="12" type="ORF">SAMN05216387_101275</name>
</gene>
<dbReference type="InterPro" id="IPR037512">
    <property type="entry name" value="PGPase_prok"/>
</dbReference>
<dbReference type="InterPro" id="IPR023214">
    <property type="entry name" value="HAD_sf"/>
</dbReference>
<dbReference type="InterPro" id="IPR036412">
    <property type="entry name" value="HAD-like_sf"/>
</dbReference>
<evidence type="ECO:0000256" key="7">
    <source>
        <dbReference type="ARBA" id="ARBA00022801"/>
    </source>
</evidence>
<evidence type="ECO:0000256" key="9">
    <source>
        <dbReference type="ARBA" id="ARBA00023277"/>
    </source>
</evidence>
<proteinExistence type="inferred from homology"/>
<feature type="binding site" evidence="11">
    <location>
        <position position="29"/>
    </location>
    <ligand>
        <name>Mg(2+)</name>
        <dbReference type="ChEBI" id="CHEBI:18420"/>
    </ligand>
</feature>
<dbReference type="RefSeq" id="WP_281245886.1">
    <property type="nucleotide sequence ID" value="NZ_FOBH01000001.1"/>
</dbReference>
<dbReference type="STRING" id="1233.SAMN05216387_101275"/>
<keyword evidence="7 11" id="KW-0378">Hydrolase</keyword>
<dbReference type="EC" id="3.1.3.18" evidence="5 11"/>
<dbReference type="SFLD" id="SFLDG01129">
    <property type="entry name" value="C1.5:_HAD__Beta-PGM__Phosphata"/>
    <property type="match status" value="1"/>
</dbReference>
<evidence type="ECO:0000256" key="2">
    <source>
        <dbReference type="ARBA" id="ARBA00001946"/>
    </source>
</evidence>
<dbReference type="InterPro" id="IPR023198">
    <property type="entry name" value="PGP-like_dom2"/>
</dbReference>
<dbReference type="FunFam" id="3.40.50.1000:FF:000022">
    <property type="entry name" value="Phosphoglycolate phosphatase"/>
    <property type="match status" value="1"/>
</dbReference>
<dbReference type="GO" id="GO:0005975">
    <property type="term" value="P:carbohydrate metabolic process"/>
    <property type="evidence" value="ECO:0007669"/>
    <property type="project" value="InterPro"/>
</dbReference>
<evidence type="ECO:0000256" key="11">
    <source>
        <dbReference type="HAMAP-Rule" id="MF_00495"/>
    </source>
</evidence>
<dbReference type="NCBIfam" id="NF009695">
    <property type="entry name" value="PRK13222.1-2"/>
    <property type="match status" value="1"/>
</dbReference>
<dbReference type="CDD" id="cd16417">
    <property type="entry name" value="HAD_PGPase"/>
    <property type="match status" value="1"/>
</dbReference>
<feature type="active site" description="Nucleophile" evidence="11">
    <location>
        <position position="27"/>
    </location>
</feature>
<dbReference type="EMBL" id="FOBH01000001">
    <property type="protein sequence ID" value="SEK37388.1"/>
    <property type="molecule type" value="Genomic_DNA"/>
</dbReference>
<dbReference type="GO" id="GO:0046295">
    <property type="term" value="P:glycolate biosynthetic process"/>
    <property type="evidence" value="ECO:0007669"/>
    <property type="project" value="UniProtKB-UniRule"/>
</dbReference>
<dbReference type="AlphaFoldDB" id="A0A1H7GGY0"/>
<dbReference type="NCBIfam" id="TIGR01509">
    <property type="entry name" value="HAD-SF-IA-v3"/>
    <property type="match status" value="1"/>
</dbReference>
<dbReference type="InterPro" id="IPR006439">
    <property type="entry name" value="HAD-SF_hydro_IA"/>
</dbReference>
<dbReference type="Gene3D" id="1.10.150.240">
    <property type="entry name" value="Putative phosphatase, domain 2"/>
    <property type="match status" value="1"/>
</dbReference>
<evidence type="ECO:0000256" key="8">
    <source>
        <dbReference type="ARBA" id="ARBA00022842"/>
    </source>
</evidence>
<organism evidence="12 13">
    <name type="scientific">Nitrosovibrio tenuis</name>
    <dbReference type="NCBI Taxonomy" id="1233"/>
    <lineage>
        <taxon>Bacteria</taxon>
        <taxon>Pseudomonadati</taxon>
        <taxon>Pseudomonadota</taxon>
        <taxon>Betaproteobacteria</taxon>
        <taxon>Nitrosomonadales</taxon>
        <taxon>Nitrosomonadaceae</taxon>
        <taxon>Nitrosovibrio</taxon>
    </lineage>
</organism>
<evidence type="ECO:0000313" key="12">
    <source>
        <dbReference type="EMBL" id="SEK37388.1"/>
    </source>
</evidence>
<dbReference type="SFLD" id="SFLDS00003">
    <property type="entry name" value="Haloacid_Dehalogenase"/>
    <property type="match status" value="1"/>
</dbReference>
<evidence type="ECO:0000313" key="13">
    <source>
        <dbReference type="Proteomes" id="UP000198620"/>
    </source>
</evidence>
<dbReference type="InterPro" id="IPR050155">
    <property type="entry name" value="HAD-like_hydrolase_sf"/>
</dbReference>
<comment type="similarity">
    <text evidence="4 11">Belongs to the HAD-like hydrolase superfamily. CbbY/CbbZ/Gph/YieH family.</text>
</comment>
<dbReference type="PANTHER" id="PTHR43434">
    <property type="entry name" value="PHOSPHOGLYCOLATE PHOSPHATASE"/>
    <property type="match status" value="1"/>
</dbReference>
<keyword evidence="9 11" id="KW-0119">Carbohydrate metabolism</keyword>
<evidence type="ECO:0000256" key="10">
    <source>
        <dbReference type="ARBA" id="ARBA00059247"/>
    </source>
</evidence>
<dbReference type="GO" id="GO:0008967">
    <property type="term" value="F:phosphoglycolate phosphatase activity"/>
    <property type="evidence" value="ECO:0007669"/>
    <property type="project" value="UniProtKB-UniRule"/>
</dbReference>
<dbReference type="SUPFAM" id="SSF56784">
    <property type="entry name" value="HAD-like"/>
    <property type="match status" value="1"/>
</dbReference>
<feature type="binding site" evidence="11">
    <location>
        <position position="27"/>
    </location>
    <ligand>
        <name>Mg(2+)</name>
        <dbReference type="ChEBI" id="CHEBI:18420"/>
    </ligand>
</feature>
<dbReference type="Pfam" id="PF13419">
    <property type="entry name" value="HAD_2"/>
    <property type="match status" value="1"/>
</dbReference>
<dbReference type="GO" id="GO:0006281">
    <property type="term" value="P:DNA repair"/>
    <property type="evidence" value="ECO:0007669"/>
    <property type="project" value="TreeGrafter"/>
</dbReference>
<dbReference type="PANTHER" id="PTHR43434:SF1">
    <property type="entry name" value="PHOSPHOGLYCOLATE PHOSPHATASE"/>
    <property type="match status" value="1"/>
</dbReference>
<dbReference type="PRINTS" id="PR00413">
    <property type="entry name" value="HADHALOGNASE"/>
</dbReference>
<keyword evidence="6 11" id="KW-0479">Metal-binding</keyword>
<evidence type="ECO:0000256" key="1">
    <source>
        <dbReference type="ARBA" id="ARBA00000830"/>
    </source>
</evidence>
<comment type="function">
    <text evidence="10 11">Specifically catalyzes the dephosphorylation of 2-phosphoglycolate. Is involved in the dissimilation of the intracellular 2-phosphoglycolate formed during the DNA repair of 3'-phosphoglycolate ends, a major class of DNA lesions induced by oxidative stress.</text>
</comment>
<dbReference type="NCBIfam" id="TIGR01449">
    <property type="entry name" value="PGP_bact"/>
    <property type="match status" value="1"/>
</dbReference>
<evidence type="ECO:0000256" key="6">
    <source>
        <dbReference type="ARBA" id="ARBA00022723"/>
    </source>
</evidence>
<dbReference type="NCBIfam" id="TIGR01549">
    <property type="entry name" value="HAD-SF-IA-v1"/>
    <property type="match status" value="1"/>
</dbReference>
<evidence type="ECO:0000256" key="5">
    <source>
        <dbReference type="ARBA" id="ARBA00013078"/>
    </source>
</evidence>
<evidence type="ECO:0000256" key="3">
    <source>
        <dbReference type="ARBA" id="ARBA00004818"/>
    </source>
</evidence>
<dbReference type="Gene3D" id="3.40.50.1000">
    <property type="entry name" value="HAD superfamily/HAD-like"/>
    <property type="match status" value="1"/>
</dbReference>
<dbReference type="Proteomes" id="UP000198620">
    <property type="component" value="Unassembled WGS sequence"/>
</dbReference>
<reference evidence="12 13" key="1">
    <citation type="submission" date="2016-10" db="EMBL/GenBank/DDBJ databases">
        <authorList>
            <person name="de Groot N.N."/>
        </authorList>
    </citation>
    <scope>NUCLEOTIDE SEQUENCE [LARGE SCALE GENOMIC DNA]</scope>
    <source>
        <strain evidence="12 13">Nv1</strain>
    </source>
</reference>
<dbReference type="GO" id="GO:0046872">
    <property type="term" value="F:metal ion binding"/>
    <property type="evidence" value="ECO:0007669"/>
    <property type="project" value="UniProtKB-KW"/>
</dbReference>
<feature type="binding site" evidence="11">
    <location>
        <position position="190"/>
    </location>
    <ligand>
        <name>Mg(2+)</name>
        <dbReference type="ChEBI" id="CHEBI:18420"/>
    </ligand>
</feature>
<evidence type="ECO:0000256" key="4">
    <source>
        <dbReference type="ARBA" id="ARBA00006171"/>
    </source>
</evidence>
<dbReference type="GO" id="GO:0005829">
    <property type="term" value="C:cytosol"/>
    <property type="evidence" value="ECO:0007669"/>
    <property type="project" value="TreeGrafter"/>
</dbReference>
<accession>A0A1H7GGY0</accession>
<dbReference type="HAMAP" id="MF_00495">
    <property type="entry name" value="GPH_hydrolase_bact"/>
    <property type="match status" value="1"/>
</dbReference>
<comment type="cofactor">
    <cofactor evidence="2 11">
        <name>Mg(2+)</name>
        <dbReference type="ChEBI" id="CHEBI:18420"/>
    </cofactor>
</comment>
<name>A0A1H7GGY0_9PROT</name>
<dbReference type="SFLD" id="SFLDG01135">
    <property type="entry name" value="C1.5.6:_HAD__Beta-PGM__Phospha"/>
    <property type="match status" value="1"/>
</dbReference>
<dbReference type="InterPro" id="IPR041492">
    <property type="entry name" value="HAD_2"/>
</dbReference>
<protein>
    <recommendedName>
        <fullName evidence="5 11">Phosphoglycolate phosphatase</fullName>
        <shortName evidence="11">PGP</shortName>
        <shortName evidence="11">PGPase</shortName>
        <ecNumber evidence="5 11">3.1.3.18</ecNumber>
    </recommendedName>
</protein>
<sequence>MNKSVSHPDAAVVEIDFPLSVKAVMIDLDGTLLDTARDLAEAANMMLRELGKAELPLETIQSYIGKGIQKLVKRTLSGALDGEPEAELFRRAMPIYERDYAKTLCINTQPYPGVLEGLVALRENGFRLACVTNKAEAFTLPLLRHTGLLGYFDIVLSGDSLPKKKPDPMPLLHACGHFGIAPHEMLLIGDSLNDAQAARAAGCRIFCVPYGYNEGRDVRELDCDAIVSSLYQATKLIQKSS</sequence>
<keyword evidence="8 11" id="KW-0460">Magnesium</keyword>
<comment type="pathway">
    <text evidence="3 11">Organic acid metabolism; glycolate biosynthesis; glycolate from 2-phosphoglycolate: step 1/1.</text>
</comment>
<dbReference type="UniPathway" id="UPA00865">
    <property type="reaction ID" value="UER00834"/>
</dbReference>